<evidence type="ECO:0000256" key="1">
    <source>
        <dbReference type="SAM" id="MobiDB-lite"/>
    </source>
</evidence>
<proteinExistence type="predicted"/>
<accession>A0AA87ZF98</accession>
<evidence type="ECO:0000313" key="4">
    <source>
        <dbReference type="Proteomes" id="UP001187192"/>
    </source>
</evidence>
<feature type="compositionally biased region" description="Acidic residues" evidence="1">
    <location>
        <begin position="213"/>
        <end position="224"/>
    </location>
</feature>
<keyword evidence="4" id="KW-1185">Reference proteome</keyword>
<protein>
    <submittedName>
        <fullName evidence="3">Uncharacterized protein</fullName>
    </submittedName>
</protein>
<dbReference type="EMBL" id="BTGU01003390">
    <property type="protein sequence ID" value="GMN31568.1"/>
    <property type="molecule type" value="Genomic_DNA"/>
</dbReference>
<sequence length="271" mass="30930">MDTDHAAAYAFHGMLPLIFDGTRRIVLLAAWLHDMESVFRICHIKAHFQVPLASRCLAVDARLWWRTIGEPTIPGRSWEDFRTQIIARYGPLPEGDATMPDCDPKVYNDMNMRRYLDYVADWHAYPRDPEMRALQLLRNRLPPEVRAFVQAPMVGMTLENMINDIVDAELTAHILQADALVDDYGQEPVDDVGIEDPIPAVPLQEIPPQEAEIGADADNMDPEDPPIINIESDDEEHPPVINIESDDEEDVEEDIENFEDDLEEILFDDED</sequence>
<gene>
    <name evidence="2" type="ORF">TIFTF001_044591</name>
    <name evidence="3" type="ORF">TIFTF001_044593</name>
</gene>
<name>A0AA87ZF98_FICCA</name>
<dbReference type="AlphaFoldDB" id="A0AA87ZF98"/>
<reference evidence="3" key="1">
    <citation type="submission" date="2023-07" db="EMBL/GenBank/DDBJ databases">
        <title>draft genome sequence of fig (Ficus carica).</title>
        <authorList>
            <person name="Takahashi T."/>
            <person name="Nishimura K."/>
        </authorList>
    </citation>
    <scope>NUCLEOTIDE SEQUENCE</scope>
</reference>
<organism evidence="3 4">
    <name type="scientific">Ficus carica</name>
    <name type="common">Common fig</name>
    <dbReference type="NCBI Taxonomy" id="3494"/>
    <lineage>
        <taxon>Eukaryota</taxon>
        <taxon>Viridiplantae</taxon>
        <taxon>Streptophyta</taxon>
        <taxon>Embryophyta</taxon>
        <taxon>Tracheophyta</taxon>
        <taxon>Spermatophyta</taxon>
        <taxon>Magnoliopsida</taxon>
        <taxon>eudicotyledons</taxon>
        <taxon>Gunneridae</taxon>
        <taxon>Pentapetalae</taxon>
        <taxon>rosids</taxon>
        <taxon>fabids</taxon>
        <taxon>Rosales</taxon>
        <taxon>Moraceae</taxon>
        <taxon>Ficeae</taxon>
        <taxon>Ficus</taxon>
    </lineage>
</organism>
<dbReference type="EMBL" id="BTGU01003391">
    <property type="protein sequence ID" value="GMN31580.1"/>
    <property type="molecule type" value="Genomic_DNA"/>
</dbReference>
<evidence type="ECO:0000313" key="2">
    <source>
        <dbReference type="EMBL" id="GMN31568.1"/>
    </source>
</evidence>
<evidence type="ECO:0000313" key="3">
    <source>
        <dbReference type="EMBL" id="GMN31580.1"/>
    </source>
</evidence>
<comment type="caution">
    <text evidence="3">The sequence shown here is derived from an EMBL/GenBank/DDBJ whole genome shotgun (WGS) entry which is preliminary data.</text>
</comment>
<feature type="region of interest" description="Disordered" evidence="1">
    <location>
        <begin position="209"/>
        <end position="251"/>
    </location>
</feature>
<dbReference type="Proteomes" id="UP001187192">
    <property type="component" value="Unassembled WGS sequence"/>
</dbReference>